<sequence>MTSAAAMEIKLDDDDLIVSKTDPKGRITYANRRFMEIAGYSEPQLLGKPHNLIRHADMPRGVFRFLWQTLQKNEEFFGYVKNRTASGGYYWVFANITPDYTAGAQLAGYFSVRRRPNRSALIQVSDWYRQMRAIEAEETPSKAPEASMQWLLEQVRQQGVSYKQLIDQLEDLPE</sequence>
<feature type="domain" description="PAS" evidence="1">
    <location>
        <begin position="22"/>
        <end position="48"/>
    </location>
</feature>
<keyword evidence="3" id="KW-1185">Reference proteome</keyword>
<gene>
    <name evidence="2" type="ORF">SAMN05660443_2202</name>
</gene>
<dbReference type="CDD" id="cd00130">
    <property type="entry name" value="PAS"/>
    <property type="match status" value="1"/>
</dbReference>
<accession>A0A1I1IAQ7</accession>
<dbReference type="SUPFAM" id="SSF55785">
    <property type="entry name" value="PYP-like sensor domain (PAS domain)"/>
    <property type="match status" value="1"/>
</dbReference>
<keyword evidence="2" id="KW-0675">Receptor</keyword>
<dbReference type="InterPro" id="IPR013655">
    <property type="entry name" value="PAS_fold_3"/>
</dbReference>
<evidence type="ECO:0000313" key="3">
    <source>
        <dbReference type="Proteomes" id="UP000199058"/>
    </source>
</evidence>
<dbReference type="STRING" id="1122252.SAMN05660443_2202"/>
<dbReference type="Gene3D" id="3.30.450.20">
    <property type="entry name" value="PAS domain"/>
    <property type="match status" value="1"/>
</dbReference>
<evidence type="ECO:0000313" key="2">
    <source>
        <dbReference type="EMBL" id="SFC31348.1"/>
    </source>
</evidence>
<protein>
    <submittedName>
        <fullName evidence="2">Aerotaxis receptor</fullName>
    </submittedName>
</protein>
<dbReference type="InterPro" id="IPR035965">
    <property type="entry name" value="PAS-like_dom_sf"/>
</dbReference>
<dbReference type="InterPro" id="IPR000014">
    <property type="entry name" value="PAS"/>
</dbReference>
<name>A0A1I1IAQ7_9GAMM</name>
<dbReference type="Proteomes" id="UP000199058">
    <property type="component" value="Unassembled WGS sequence"/>
</dbReference>
<reference evidence="2 3" key="1">
    <citation type="submission" date="2016-10" db="EMBL/GenBank/DDBJ databases">
        <authorList>
            <person name="de Groot N.N."/>
        </authorList>
    </citation>
    <scope>NUCLEOTIDE SEQUENCE [LARGE SCALE GENOMIC DNA]</scope>
    <source>
        <strain evidence="2 3">DSM 18438</strain>
    </source>
</reference>
<dbReference type="NCBIfam" id="TIGR00229">
    <property type="entry name" value="sensory_box"/>
    <property type="match status" value="1"/>
</dbReference>
<organism evidence="2 3">
    <name type="scientific">Marinospirillum celere</name>
    <dbReference type="NCBI Taxonomy" id="1122252"/>
    <lineage>
        <taxon>Bacteria</taxon>
        <taxon>Pseudomonadati</taxon>
        <taxon>Pseudomonadota</taxon>
        <taxon>Gammaproteobacteria</taxon>
        <taxon>Oceanospirillales</taxon>
        <taxon>Oceanospirillaceae</taxon>
        <taxon>Marinospirillum</taxon>
    </lineage>
</organism>
<dbReference type="Pfam" id="PF08447">
    <property type="entry name" value="PAS_3"/>
    <property type="match status" value="1"/>
</dbReference>
<dbReference type="EMBL" id="FOLH01000004">
    <property type="protein sequence ID" value="SFC31348.1"/>
    <property type="molecule type" value="Genomic_DNA"/>
</dbReference>
<evidence type="ECO:0000259" key="1">
    <source>
        <dbReference type="PROSITE" id="PS50112"/>
    </source>
</evidence>
<dbReference type="RefSeq" id="WP_091963389.1">
    <property type="nucleotide sequence ID" value="NZ_FOLH01000004.1"/>
</dbReference>
<proteinExistence type="predicted"/>
<dbReference type="PROSITE" id="PS50112">
    <property type="entry name" value="PAS"/>
    <property type="match status" value="1"/>
</dbReference>
<dbReference type="OrthoDB" id="5675566at2"/>
<dbReference type="AlphaFoldDB" id="A0A1I1IAQ7"/>